<name>A0A399J7W8_9MICC</name>
<dbReference type="Gene3D" id="3.40.50.720">
    <property type="entry name" value="NAD(P)-binding Rossmann-like Domain"/>
    <property type="match status" value="1"/>
</dbReference>
<gene>
    <name evidence="1" type="ORF">DWB68_12850</name>
</gene>
<comment type="caution">
    <text evidence="1">The sequence shown here is derived from an EMBL/GenBank/DDBJ whole genome shotgun (WGS) entry which is preliminary data.</text>
</comment>
<evidence type="ECO:0000313" key="2">
    <source>
        <dbReference type="Proteomes" id="UP000265419"/>
    </source>
</evidence>
<dbReference type="SUPFAM" id="SSF51735">
    <property type="entry name" value="NAD(P)-binding Rossmann-fold domains"/>
    <property type="match status" value="1"/>
</dbReference>
<reference evidence="1 2" key="1">
    <citation type="submission" date="2018-07" db="EMBL/GenBank/DDBJ databases">
        <title>Arthrobacter sp. nov., isolated from raw cow's milk with high bacterial count.</title>
        <authorList>
            <person name="Hahne J."/>
            <person name="Isele D."/>
            <person name="Lipski A."/>
        </authorList>
    </citation>
    <scope>NUCLEOTIDE SEQUENCE [LARGE SCALE GENOMIC DNA]</scope>
    <source>
        <strain evidence="1 2">JZ R-35</strain>
    </source>
</reference>
<dbReference type="RefSeq" id="WP_119425524.1">
    <property type="nucleotide sequence ID" value="NZ_QQXK01000028.1"/>
</dbReference>
<proteinExistence type="predicted"/>
<sequence>MSRVLLIGCGALGTALGAQLLERGDEVVAVRRDPSGLPTDFVRVAVDLAAAPPAGGLPEADAAVITLPPISLPDGENGAAAALRHLRSALPSVPARTILVSSTRVFDGAPAGAVLTEADAPVPGTERARALVETEEVARELFGGTILRPAGIYGPGRDFLLRTVREGRPANHARLTNRIHEADLVRTLRALLDASHAPAVLHAVDQAPAPLGEVLGFLARRLGVPVPADAGGGPDGRVFDGAALLALLGSLEFPGYREGYEAMLEAAA</sequence>
<keyword evidence="2" id="KW-1185">Reference proteome</keyword>
<dbReference type="InterPro" id="IPR036291">
    <property type="entry name" value="NAD(P)-bd_dom_sf"/>
</dbReference>
<accession>A0A399J7W8</accession>
<dbReference type="EMBL" id="QQXK01000028">
    <property type="protein sequence ID" value="RII41404.1"/>
    <property type="molecule type" value="Genomic_DNA"/>
</dbReference>
<protein>
    <submittedName>
        <fullName evidence="1">SDR family NAD(P)-dependent oxidoreductase</fullName>
    </submittedName>
</protein>
<organism evidence="1 2">
    <name type="scientific">Galactobacter valiniphilus</name>
    <dbReference type="NCBI Taxonomy" id="2676122"/>
    <lineage>
        <taxon>Bacteria</taxon>
        <taxon>Bacillati</taxon>
        <taxon>Actinomycetota</taxon>
        <taxon>Actinomycetes</taxon>
        <taxon>Micrococcales</taxon>
        <taxon>Micrococcaceae</taxon>
        <taxon>Galactobacter</taxon>
    </lineage>
</organism>
<dbReference type="AlphaFoldDB" id="A0A399J7W8"/>
<dbReference type="Proteomes" id="UP000265419">
    <property type="component" value="Unassembled WGS sequence"/>
</dbReference>
<evidence type="ECO:0000313" key="1">
    <source>
        <dbReference type="EMBL" id="RII41404.1"/>
    </source>
</evidence>